<dbReference type="EMBL" id="CP144747">
    <property type="protein sequence ID" value="WVZ65918.1"/>
    <property type="molecule type" value="Genomic_DNA"/>
</dbReference>
<keyword evidence="3" id="KW-1185">Reference proteome</keyword>
<sequence length="358" mass="40107">MLLYTPPSLLIPSATVPVVVEEMVALRLCSCSSMLISSERRLEGKLADLRMEAMAATRAAAFSCFLLKWWSRENEEKLNSNGVYQAMVSRVRTFRRETLLWISILNKVSTLPSKWEMPSSISCNCSSHTTLLFWNVLEMRDHLLELGIAICFNKSCDEDSSIKTAVSLASDIILIKLHCGLRVDLLELFPCLLRHTHIGLDLGLNSCIISFLESQLHFQDAFLELGEALLHVAAKVKQDKRALKLLLHCFPLLWNLAASFLKPLHMVSMVAEGEEMVVFKLRSCSSTSILLEHGLEGTLADLRWKAMASVEPEAKSIQKRDPALDQSPEDSLNRALKTSNLHLQRLQPLLLARGSSLP</sequence>
<organism evidence="1 3">
    <name type="scientific">Paspalum notatum var. saurae</name>
    <dbReference type="NCBI Taxonomy" id="547442"/>
    <lineage>
        <taxon>Eukaryota</taxon>
        <taxon>Viridiplantae</taxon>
        <taxon>Streptophyta</taxon>
        <taxon>Embryophyta</taxon>
        <taxon>Tracheophyta</taxon>
        <taxon>Spermatophyta</taxon>
        <taxon>Magnoliopsida</taxon>
        <taxon>Liliopsida</taxon>
        <taxon>Poales</taxon>
        <taxon>Poaceae</taxon>
        <taxon>PACMAD clade</taxon>
        <taxon>Panicoideae</taxon>
        <taxon>Andropogonodae</taxon>
        <taxon>Paspaleae</taxon>
        <taxon>Paspalinae</taxon>
        <taxon>Paspalum</taxon>
    </lineage>
</organism>
<proteinExistence type="predicted"/>
<dbReference type="Proteomes" id="UP001341281">
    <property type="component" value="Chromosome 03"/>
</dbReference>
<dbReference type="AlphaFoldDB" id="A0AAQ3T4F0"/>
<evidence type="ECO:0000313" key="1">
    <source>
        <dbReference type="EMBL" id="WVZ65917.1"/>
    </source>
</evidence>
<accession>A0AAQ3T4F0</accession>
<protein>
    <submittedName>
        <fullName evidence="1">Uncharacterized protein</fullName>
    </submittedName>
</protein>
<reference evidence="1 3" key="1">
    <citation type="submission" date="2024-02" db="EMBL/GenBank/DDBJ databases">
        <title>High-quality chromosome-scale genome assembly of Pensacola bahiagrass (Paspalum notatum Flugge var. saurae).</title>
        <authorList>
            <person name="Vega J.M."/>
            <person name="Podio M."/>
            <person name="Orjuela J."/>
            <person name="Siena L.A."/>
            <person name="Pessino S.C."/>
            <person name="Combes M.C."/>
            <person name="Mariac C."/>
            <person name="Albertini E."/>
            <person name="Pupilli F."/>
            <person name="Ortiz J.P.A."/>
            <person name="Leblanc O."/>
        </authorList>
    </citation>
    <scope>NUCLEOTIDE SEQUENCE [LARGE SCALE GENOMIC DNA]</scope>
    <source>
        <strain evidence="1">R1</strain>
        <tissue evidence="1">Leaf</tissue>
    </source>
</reference>
<name>A0AAQ3T4F0_PASNO</name>
<evidence type="ECO:0000313" key="3">
    <source>
        <dbReference type="Proteomes" id="UP001341281"/>
    </source>
</evidence>
<gene>
    <name evidence="1" type="ORF">U9M48_015204</name>
    <name evidence="2" type="ORF">U9M48_015205</name>
</gene>
<dbReference type="EMBL" id="CP144747">
    <property type="protein sequence ID" value="WVZ65917.1"/>
    <property type="molecule type" value="Genomic_DNA"/>
</dbReference>
<evidence type="ECO:0000313" key="2">
    <source>
        <dbReference type="EMBL" id="WVZ65918.1"/>
    </source>
</evidence>